<accession>A0A514D140</accession>
<dbReference type="EMBL" id="MN033285">
    <property type="protein sequence ID" value="QDH87325.1"/>
    <property type="molecule type" value="Genomic_RNA"/>
</dbReference>
<protein>
    <submittedName>
        <fullName evidence="1">Uncharacterized protein</fullName>
    </submittedName>
</protein>
<sequence length="131" mass="13920">MTTAGSLTIKKFDGTTDITWSLIAASGGDKSPALWRSTSASGTVGQQPTFSATARWNTQKTVRRFDVSCSFPSVYTNSATGQTEVRATMVFSGSFAVPQNVNATDIQEFTYQVANLVAAMKTSIVTGYAPT</sequence>
<reference evidence="1" key="1">
    <citation type="submission" date="2019-05" db="EMBL/GenBank/DDBJ databases">
        <title>Metatranscriptomic reconstruction reveals RNA viruses with the potential to shape carbon cycling in soil.</title>
        <authorList>
            <person name="Starr E.P."/>
            <person name="Nuccio E."/>
            <person name="Pett-Ridge J."/>
            <person name="Banfield J.F."/>
            <person name="Firestone M.K."/>
        </authorList>
    </citation>
    <scope>NUCLEOTIDE SEQUENCE</scope>
    <source>
        <strain evidence="1">H2_Bulk_34_384</strain>
    </source>
</reference>
<proteinExistence type="predicted"/>
<evidence type="ECO:0000313" key="1">
    <source>
        <dbReference type="EMBL" id="QDH87325.1"/>
    </source>
</evidence>
<gene>
    <name evidence="1" type="ORF">H2Bulk34384_000002</name>
</gene>
<organism evidence="1">
    <name type="scientific">Leviviridae sp</name>
    <dbReference type="NCBI Taxonomy" id="2027243"/>
    <lineage>
        <taxon>Viruses</taxon>
        <taxon>Riboviria</taxon>
        <taxon>Orthornavirae</taxon>
        <taxon>Lenarviricota</taxon>
        <taxon>Leviviricetes</taxon>
        <taxon>Norzivirales</taxon>
        <taxon>Fiersviridae</taxon>
    </lineage>
</organism>
<name>A0A514D140_9VIRU</name>